<accession>A0A8H8DDJ2</accession>
<evidence type="ECO:0000256" key="1">
    <source>
        <dbReference type="SAM" id="MobiDB-lite"/>
    </source>
</evidence>
<keyword evidence="3" id="KW-1185">Reference proteome</keyword>
<name>A0A8H8DDJ2_9FUNG</name>
<dbReference type="OrthoDB" id="342454at2759"/>
<gene>
    <name evidence="2" type="ORF">BJ554DRAFT_5185</name>
</gene>
<dbReference type="PANTHER" id="PTHR46620">
    <property type="entry name" value="J DOMAIN-CONTAINING PROTEIN SPF31"/>
    <property type="match status" value="1"/>
</dbReference>
<feature type="region of interest" description="Disordered" evidence="1">
    <location>
        <begin position="170"/>
        <end position="248"/>
    </location>
</feature>
<protein>
    <submittedName>
        <fullName evidence="2">Uncharacterized protein</fullName>
    </submittedName>
</protein>
<feature type="compositionally biased region" description="Basic and acidic residues" evidence="1">
    <location>
        <begin position="170"/>
        <end position="204"/>
    </location>
</feature>
<feature type="region of interest" description="Disordered" evidence="1">
    <location>
        <begin position="73"/>
        <end position="108"/>
    </location>
</feature>
<dbReference type="EMBL" id="JAEFCI010013436">
    <property type="protein sequence ID" value="KAG5455409.1"/>
    <property type="molecule type" value="Genomic_DNA"/>
</dbReference>
<dbReference type="PANTHER" id="PTHR46620:SF1">
    <property type="entry name" value="J DOMAIN-CONTAINING PROTEIN SPF31"/>
    <property type="match status" value="1"/>
</dbReference>
<reference evidence="2 3" key="1">
    <citation type="journal article" name="Sci. Rep.">
        <title>Genome-scale phylogenetic analyses confirm Olpidium as the closest living zoosporic fungus to the non-flagellated, terrestrial fungi.</title>
        <authorList>
            <person name="Chang Y."/>
            <person name="Rochon D."/>
            <person name="Sekimoto S."/>
            <person name="Wang Y."/>
            <person name="Chovatia M."/>
            <person name="Sandor L."/>
            <person name="Salamov A."/>
            <person name="Grigoriev I.V."/>
            <person name="Stajich J.E."/>
            <person name="Spatafora J.W."/>
        </authorList>
    </citation>
    <scope>NUCLEOTIDE SEQUENCE [LARGE SCALE GENOMIC DNA]</scope>
    <source>
        <strain evidence="2">S191</strain>
    </source>
</reference>
<organism evidence="2 3">
    <name type="scientific">Olpidium bornovanus</name>
    <dbReference type="NCBI Taxonomy" id="278681"/>
    <lineage>
        <taxon>Eukaryota</taxon>
        <taxon>Fungi</taxon>
        <taxon>Fungi incertae sedis</taxon>
        <taxon>Olpidiomycota</taxon>
        <taxon>Olpidiomycotina</taxon>
        <taxon>Olpidiomycetes</taxon>
        <taxon>Olpidiales</taxon>
        <taxon>Olpidiaceae</taxon>
        <taxon>Olpidium</taxon>
    </lineage>
</organism>
<dbReference type="AlphaFoldDB" id="A0A8H8DDJ2"/>
<proteinExistence type="predicted"/>
<sequence length="248" mass="28619">MDDADDLDQYFSQVVRDQEVERVLAAFKRAVEHDADRVPEETGTAQTKRPVCPVAESLRNFRSLCQLHAERHQEAVPEEVSPFASRQMQTPEGGGSLCDAAESDLHDEEKRSALNATISEARAHLIKKRKLSANDPVLDTQEFEDEVMAQTKSILIEDELRRRRQLQAKLREEGEEARKNEEMMKERKRKMEERQNWEQGREQRVSNWRDFNAKSRGGKKLKGSTFKPPKLKTEDSGKPYIQRKANDA</sequence>
<dbReference type="Proteomes" id="UP000673691">
    <property type="component" value="Unassembled WGS sequence"/>
</dbReference>
<evidence type="ECO:0000313" key="2">
    <source>
        <dbReference type="EMBL" id="KAG5455409.1"/>
    </source>
</evidence>
<comment type="caution">
    <text evidence="2">The sequence shown here is derived from an EMBL/GenBank/DDBJ whole genome shotgun (WGS) entry which is preliminary data.</text>
</comment>
<evidence type="ECO:0000313" key="3">
    <source>
        <dbReference type="Proteomes" id="UP000673691"/>
    </source>
</evidence>